<evidence type="ECO:0000259" key="2">
    <source>
        <dbReference type="PROSITE" id="PS51173"/>
    </source>
</evidence>
<feature type="signal peptide" evidence="1">
    <location>
        <begin position="1"/>
        <end position="34"/>
    </location>
</feature>
<dbReference type="InterPro" id="IPR013780">
    <property type="entry name" value="Glyco_hydro_b"/>
</dbReference>
<dbReference type="PROSITE" id="PS51318">
    <property type="entry name" value="TAT"/>
    <property type="match status" value="1"/>
</dbReference>
<dbReference type="InterPro" id="IPR001919">
    <property type="entry name" value="CBD2"/>
</dbReference>
<comment type="caution">
    <text evidence="3">The sequence shown here is derived from an EMBL/GenBank/DDBJ whole genome shotgun (WGS) entry which is preliminary data.</text>
</comment>
<feature type="chain" id="PRO_5038128091" evidence="1">
    <location>
        <begin position="35"/>
        <end position="592"/>
    </location>
</feature>
<feature type="domain" description="CBM2" evidence="2">
    <location>
        <begin position="483"/>
        <end position="592"/>
    </location>
</feature>
<proteinExistence type="predicted"/>
<dbReference type="SUPFAM" id="SSF51445">
    <property type="entry name" value="(Trans)glycosidases"/>
    <property type="match status" value="1"/>
</dbReference>
<dbReference type="InterPro" id="IPR006311">
    <property type="entry name" value="TAT_signal"/>
</dbReference>
<dbReference type="GO" id="GO:0004553">
    <property type="term" value="F:hydrolase activity, hydrolyzing O-glycosyl compounds"/>
    <property type="evidence" value="ECO:0007669"/>
    <property type="project" value="InterPro"/>
</dbReference>
<dbReference type="PROSITE" id="PS51173">
    <property type="entry name" value="CBM2"/>
    <property type="match status" value="1"/>
</dbReference>
<name>A0A941IHI1_9ACTN</name>
<dbReference type="GO" id="GO:0030247">
    <property type="term" value="F:polysaccharide binding"/>
    <property type="evidence" value="ECO:0007669"/>
    <property type="project" value="UniProtKB-UniRule"/>
</dbReference>
<dbReference type="Gene3D" id="3.20.20.80">
    <property type="entry name" value="Glycosidases"/>
    <property type="match status" value="1"/>
</dbReference>
<dbReference type="SUPFAM" id="SSF49384">
    <property type="entry name" value="Carbohydrate-binding domain"/>
    <property type="match status" value="1"/>
</dbReference>
<evidence type="ECO:0000313" key="3">
    <source>
        <dbReference type="EMBL" id="MBR7827234.1"/>
    </source>
</evidence>
<protein>
    <submittedName>
        <fullName evidence="3">Cellulose binding domain-containing protein</fullName>
    </submittedName>
</protein>
<dbReference type="SMART" id="SM00637">
    <property type="entry name" value="CBD_II"/>
    <property type="match status" value="1"/>
</dbReference>
<evidence type="ECO:0000256" key="1">
    <source>
        <dbReference type="SAM" id="SignalP"/>
    </source>
</evidence>
<dbReference type="InterPro" id="IPR008965">
    <property type="entry name" value="CBM2/CBM3_carb-bd_dom_sf"/>
</dbReference>
<keyword evidence="4" id="KW-1185">Reference proteome</keyword>
<reference evidence="3" key="1">
    <citation type="submission" date="2021-04" db="EMBL/GenBank/DDBJ databases">
        <title>Genome based classification of Actinospica acidithermotolerans sp. nov., an actinobacterium isolated from an Indonesian hot spring.</title>
        <authorList>
            <person name="Kusuma A.B."/>
            <person name="Putra K.E."/>
            <person name="Nafisah S."/>
            <person name="Loh J."/>
            <person name="Nouioui I."/>
            <person name="Goodfellow M."/>
        </authorList>
    </citation>
    <scope>NUCLEOTIDE SEQUENCE</scope>
    <source>
        <strain evidence="3">MGRD01-02</strain>
    </source>
</reference>
<organism evidence="3 4">
    <name type="scientific">Actinospica acidithermotolerans</name>
    <dbReference type="NCBI Taxonomy" id="2828514"/>
    <lineage>
        <taxon>Bacteria</taxon>
        <taxon>Bacillati</taxon>
        <taxon>Actinomycetota</taxon>
        <taxon>Actinomycetes</taxon>
        <taxon>Catenulisporales</taxon>
        <taxon>Actinospicaceae</taxon>
        <taxon>Actinospica</taxon>
    </lineage>
</organism>
<dbReference type="InterPro" id="IPR012291">
    <property type="entry name" value="CBM2_carb-bd_dom_sf"/>
</dbReference>
<gene>
    <name evidence="3" type="ORF">KDK95_13030</name>
</gene>
<dbReference type="Proteomes" id="UP000676325">
    <property type="component" value="Unassembled WGS sequence"/>
</dbReference>
<keyword evidence="1" id="KW-0732">Signal</keyword>
<dbReference type="AlphaFoldDB" id="A0A941IHI1"/>
<dbReference type="Gene3D" id="2.60.40.290">
    <property type="match status" value="1"/>
</dbReference>
<dbReference type="PANTHER" id="PTHR43576:SF3">
    <property type="entry name" value="ALPHA-L-ARABINOFURANOSIDASE C"/>
    <property type="match status" value="1"/>
</dbReference>
<evidence type="ECO:0000313" key="4">
    <source>
        <dbReference type="Proteomes" id="UP000676325"/>
    </source>
</evidence>
<dbReference type="EMBL" id="JAGSOH010000030">
    <property type="protein sequence ID" value="MBR7827234.1"/>
    <property type="molecule type" value="Genomic_DNA"/>
</dbReference>
<dbReference type="RefSeq" id="WP_212518379.1">
    <property type="nucleotide sequence ID" value="NZ_JAGSOH010000030.1"/>
</dbReference>
<dbReference type="PANTHER" id="PTHR43576">
    <property type="entry name" value="ALPHA-L-ARABINOFURANOSIDASE C-RELATED"/>
    <property type="match status" value="1"/>
</dbReference>
<sequence length="592" mass="61695">MPRISRRRFAVAAGVPAVLALTAGGFLLAQGAKASSTIAIDVNAAQHLGTVSSVANGLNTATFDGHLNDSAVIPAITGAGVDALRYPGGSTADAYHWKTNTTVDGLGYANPSNGFDDFMRIAQKTGASPIITVNYGSGTAAEAAAWVKYANVTKHYGIKYWELGNEIPGDGTYGTQWEHNTKPKGATTYANNIADYITQMKAVDPSIKVGAVLTTYNSWPDGLIATQYGDTADWNSTVLKRDGSKLDFVIIHYYPTSKSEADLLGQYKNIASLVSHTRAEINQYAGSNAANVQIMITETDSSYEYDSVPAALYAADTYMTFLENGVDNIDWWDLHNGPGSTSSRLPDGLTEYGDGGLLSSGGCSGGVCEPAANTPFPAYYGLQALGGFATPGAQMVGTTSSNSAVTSYAVKTATGLNLMLVNHSAQTSEPVSISYAGFNPAGVTSAEQFSDASKKLQPVNGLNANGLTLPAYSITILKLSASGAAPNPSCTVTAGPAASWYGGYTENVRITNNGPATSNWKITFGLPANAHVVNSWNLTHSQDGTTVTAQAVSYDKTIAAGGTLPFGFVTAGSGKNVAQPTWYALNGVRCSG</sequence>
<accession>A0A941IHI1</accession>
<dbReference type="GO" id="GO:0000272">
    <property type="term" value="P:polysaccharide catabolic process"/>
    <property type="evidence" value="ECO:0007669"/>
    <property type="project" value="TreeGrafter"/>
</dbReference>
<dbReference type="Pfam" id="PF00553">
    <property type="entry name" value="CBM_2"/>
    <property type="match status" value="1"/>
</dbReference>
<dbReference type="InterPro" id="IPR017853">
    <property type="entry name" value="GH"/>
</dbReference>
<dbReference type="Gene3D" id="2.60.40.1180">
    <property type="entry name" value="Golgi alpha-mannosidase II"/>
    <property type="match status" value="1"/>
</dbReference>